<evidence type="ECO:0000313" key="2">
    <source>
        <dbReference type="EMBL" id="EXC23829.1"/>
    </source>
</evidence>
<evidence type="ECO:0000313" key="3">
    <source>
        <dbReference type="Proteomes" id="UP000030645"/>
    </source>
</evidence>
<gene>
    <name evidence="2" type="ORF">L484_006091</name>
</gene>
<protein>
    <submittedName>
        <fullName evidence="2">Uncharacterized protein</fullName>
    </submittedName>
</protein>
<name>W9SB06_9ROSA</name>
<keyword evidence="3" id="KW-1185">Reference proteome</keyword>
<organism evidence="2 3">
    <name type="scientific">Morus notabilis</name>
    <dbReference type="NCBI Taxonomy" id="981085"/>
    <lineage>
        <taxon>Eukaryota</taxon>
        <taxon>Viridiplantae</taxon>
        <taxon>Streptophyta</taxon>
        <taxon>Embryophyta</taxon>
        <taxon>Tracheophyta</taxon>
        <taxon>Spermatophyta</taxon>
        <taxon>Magnoliopsida</taxon>
        <taxon>eudicotyledons</taxon>
        <taxon>Gunneridae</taxon>
        <taxon>Pentapetalae</taxon>
        <taxon>rosids</taxon>
        <taxon>fabids</taxon>
        <taxon>Rosales</taxon>
        <taxon>Moraceae</taxon>
        <taxon>Moreae</taxon>
        <taxon>Morus</taxon>
    </lineage>
</organism>
<reference evidence="3" key="1">
    <citation type="submission" date="2013-01" db="EMBL/GenBank/DDBJ databases">
        <title>Draft Genome Sequence of a Mulberry Tree, Morus notabilis C.K. Schneid.</title>
        <authorList>
            <person name="He N."/>
            <person name="Zhao S."/>
        </authorList>
    </citation>
    <scope>NUCLEOTIDE SEQUENCE</scope>
</reference>
<proteinExistence type="predicted"/>
<accession>W9SB06</accession>
<dbReference type="EMBL" id="KE346006">
    <property type="protein sequence ID" value="EXC23829.1"/>
    <property type="molecule type" value="Genomic_DNA"/>
</dbReference>
<dbReference type="AlphaFoldDB" id="W9SB06"/>
<feature type="region of interest" description="Disordered" evidence="1">
    <location>
        <begin position="39"/>
        <end position="72"/>
    </location>
</feature>
<feature type="region of interest" description="Disordered" evidence="1">
    <location>
        <begin position="1"/>
        <end position="20"/>
    </location>
</feature>
<evidence type="ECO:0000256" key="1">
    <source>
        <dbReference type="SAM" id="MobiDB-lite"/>
    </source>
</evidence>
<sequence>MHTSSSPNTPPPIRASPHRNPTLLLRFTYFSVDYFTPNFRSNTHKTPKTLEEESHKKSAEQSFFRNPTREMN</sequence>
<dbReference type="Proteomes" id="UP000030645">
    <property type="component" value="Unassembled WGS sequence"/>
</dbReference>
<feature type="compositionally biased region" description="Basic and acidic residues" evidence="1">
    <location>
        <begin position="48"/>
        <end position="59"/>
    </location>
</feature>